<protein>
    <submittedName>
        <fullName evidence="1">Uncharacterized protein</fullName>
    </submittedName>
</protein>
<dbReference type="Proteomes" id="UP000076727">
    <property type="component" value="Unassembled WGS sequence"/>
</dbReference>
<dbReference type="EMBL" id="KV429084">
    <property type="protein sequence ID" value="KZT66731.1"/>
    <property type="molecule type" value="Genomic_DNA"/>
</dbReference>
<sequence>MERPSPLCIDPGTCGSPGAHMVSSSNTTNGEAYARQVQGMSTPQRWRARTRARGGCSWKGICYPIFRFDGSEDEDVALSERKQQAAREVRFEEWLSSTPERMAPLVSYDLTVDEEHIVDNVFDFNKWEEDCNSGASSSRVTVDALVTRESRTGEKRKREKSSDEDCTSPTLDCLTRRIRAAPQSHSRNRDYLEYTCSCCRERHLLF</sequence>
<evidence type="ECO:0000313" key="2">
    <source>
        <dbReference type="Proteomes" id="UP000076727"/>
    </source>
</evidence>
<dbReference type="AlphaFoldDB" id="A0A165NAK8"/>
<accession>A0A165NAK8</accession>
<proteinExistence type="predicted"/>
<gene>
    <name evidence="1" type="ORF">DAEQUDRAFT_436948</name>
</gene>
<organism evidence="1 2">
    <name type="scientific">Daedalea quercina L-15889</name>
    <dbReference type="NCBI Taxonomy" id="1314783"/>
    <lineage>
        <taxon>Eukaryota</taxon>
        <taxon>Fungi</taxon>
        <taxon>Dikarya</taxon>
        <taxon>Basidiomycota</taxon>
        <taxon>Agaricomycotina</taxon>
        <taxon>Agaricomycetes</taxon>
        <taxon>Polyporales</taxon>
        <taxon>Fomitopsis</taxon>
    </lineage>
</organism>
<reference evidence="1 2" key="1">
    <citation type="journal article" date="2016" name="Mol. Biol. Evol.">
        <title>Comparative Genomics of Early-Diverging Mushroom-Forming Fungi Provides Insights into the Origins of Lignocellulose Decay Capabilities.</title>
        <authorList>
            <person name="Nagy L.G."/>
            <person name="Riley R."/>
            <person name="Tritt A."/>
            <person name="Adam C."/>
            <person name="Daum C."/>
            <person name="Floudas D."/>
            <person name="Sun H."/>
            <person name="Yadav J.S."/>
            <person name="Pangilinan J."/>
            <person name="Larsson K.H."/>
            <person name="Matsuura K."/>
            <person name="Barry K."/>
            <person name="Labutti K."/>
            <person name="Kuo R."/>
            <person name="Ohm R.A."/>
            <person name="Bhattacharya S.S."/>
            <person name="Shirouzu T."/>
            <person name="Yoshinaga Y."/>
            <person name="Martin F.M."/>
            <person name="Grigoriev I.V."/>
            <person name="Hibbett D.S."/>
        </authorList>
    </citation>
    <scope>NUCLEOTIDE SEQUENCE [LARGE SCALE GENOMIC DNA]</scope>
    <source>
        <strain evidence="1 2">L-15889</strain>
    </source>
</reference>
<keyword evidence="2" id="KW-1185">Reference proteome</keyword>
<evidence type="ECO:0000313" key="1">
    <source>
        <dbReference type="EMBL" id="KZT66731.1"/>
    </source>
</evidence>
<name>A0A165NAK8_9APHY</name>